<evidence type="ECO:0000313" key="2">
    <source>
        <dbReference type="EMBL" id="TNN59740.1"/>
    </source>
</evidence>
<accession>A0A4Z2H2Q3</accession>
<reference evidence="2 3" key="1">
    <citation type="submission" date="2019-03" db="EMBL/GenBank/DDBJ databases">
        <title>First draft genome of Liparis tanakae, snailfish: a comprehensive survey of snailfish specific genes.</title>
        <authorList>
            <person name="Kim W."/>
            <person name="Song I."/>
            <person name="Jeong J.-H."/>
            <person name="Kim D."/>
            <person name="Kim S."/>
            <person name="Ryu S."/>
            <person name="Song J.Y."/>
            <person name="Lee S.K."/>
        </authorList>
    </citation>
    <scope>NUCLEOTIDE SEQUENCE [LARGE SCALE GENOMIC DNA]</scope>
    <source>
        <tissue evidence="2">Muscle</tissue>
    </source>
</reference>
<comment type="caution">
    <text evidence="2">The sequence shown here is derived from an EMBL/GenBank/DDBJ whole genome shotgun (WGS) entry which is preliminary data.</text>
</comment>
<feature type="compositionally biased region" description="Basic and acidic residues" evidence="1">
    <location>
        <begin position="1"/>
        <end position="10"/>
    </location>
</feature>
<dbReference type="AlphaFoldDB" id="A0A4Z2H2Q3"/>
<gene>
    <name evidence="2" type="ORF">EYF80_030111</name>
</gene>
<sequence length="107" mass="11866">MAMRILDRKKMMAPAPSTPTMSTHTITGAVNRSSSRNSMLTTMAMSSPLRRENTTTTRGFILRIHGHDDAKSSKMRTPTSLALKPFTRSLMETDTRTSCVGYRLSAN</sequence>
<dbReference type="Proteomes" id="UP000314294">
    <property type="component" value="Unassembled WGS sequence"/>
</dbReference>
<organism evidence="2 3">
    <name type="scientific">Liparis tanakae</name>
    <name type="common">Tanaka's snailfish</name>
    <dbReference type="NCBI Taxonomy" id="230148"/>
    <lineage>
        <taxon>Eukaryota</taxon>
        <taxon>Metazoa</taxon>
        <taxon>Chordata</taxon>
        <taxon>Craniata</taxon>
        <taxon>Vertebrata</taxon>
        <taxon>Euteleostomi</taxon>
        <taxon>Actinopterygii</taxon>
        <taxon>Neopterygii</taxon>
        <taxon>Teleostei</taxon>
        <taxon>Neoteleostei</taxon>
        <taxon>Acanthomorphata</taxon>
        <taxon>Eupercaria</taxon>
        <taxon>Perciformes</taxon>
        <taxon>Cottioidei</taxon>
        <taxon>Cottales</taxon>
        <taxon>Liparidae</taxon>
        <taxon>Liparis</taxon>
    </lineage>
</organism>
<protein>
    <submittedName>
        <fullName evidence="2">Uncharacterized protein</fullName>
    </submittedName>
</protein>
<name>A0A4Z2H2Q3_9TELE</name>
<dbReference type="EMBL" id="SRLO01000350">
    <property type="protein sequence ID" value="TNN59740.1"/>
    <property type="molecule type" value="Genomic_DNA"/>
</dbReference>
<feature type="region of interest" description="Disordered" evidence="1">
    <location>
        <begin position="1"/>
        <end position="25"/>
    </location>
</feature>
<evidence type="ECO:0000313" key="3">
    <source>
        <dbReference type="Proteomes" id="UP000314294"/>
    </source>
</evidence>
<evidence type="ECO:0000256" key="1">
    <source>
        <dbReference type="SAM" id="MobiDB-lite"/>
    </source>
</evidence>
<keyword evidence="3" id="KW-1185">Reference proteome</keyword>
<proteinExistence type="predicted"/>